<proteinExistence type="predicted"/>
<sequence>MIARKTNGGTKAIAAAKSMETKKPMMLTLYGRANCQTRASDERSILRPFTAVESLGIIM</sequence>
<accession>A0A6J7TFK5</accession>
<name>A0A6J7TFK5_9ZZZZ</name>
<evidence type="ECO:0000313" key="1">
    <source>
        <dbReference type="EMBL" id="CAB5051646.1"/>
    </source>
</evidence>
<reference evidence="1" key="1">
    <citation type="submission" date="2020-05" db="EMBL/GenBank/DDBJ databases">
        <authorList>
            <person name="Chiriac C."/>
            <person name="Salcher M."/>
            <person name="Ghai R."/>
            <person name="Kavagutti S V."/>
        </authorList>
    </citation>
    <scope>NUCLEOTIDE SEQUENCE</scope>
</reference>
<protein>
    <submittedName>
        <fullName evidence="1">Unannotated protein</fullName>
    </submittedName>
</protein>
<dbReference type="AlphaFoldDB" id="A0A6J7TFK5"/>
<dbReference type="EMBL" id="CAFBQJ010000165">
    <property type="protein sequence ID" value="CAB5051646.1"/>
    <property type="molecule type" value="Genomic_DNA"/>
</dbReference>
<gene>
    <name evidence="1" type="ORF">UFOPK4275_00917</name>
</gene>
<organism evidence="1">
    <name type="scientific">freshwater metagenome</name>
    <dbReference type="NCBI Taxonomy" id="449393"/>
    <lineage>
        <taxon>unclassified sequences</taxon>
        <taxon>metagenomes</taxon>
        <taxon>ecological metagenomes</taxon>
    </lineage>
</organism>